<dbReference type="RefSeq" id="WP_099516315.1">
    <property type="nucleotide sequence ID" value="NZ_CP016621.1"/>
</dbReference>
<keyword evidence="1" id="KW-0732">Signal</keyword>
<feature type="chain" id="PRO_5008536357" evidence="1">
    <location>
        <begin position="23"/>
        <end position="171"/>
    </location>
</feature>
<organism evidence="2">
    <name type="scientific">Microvirga ossetica</name>
    <dbReference type="NCBI Taxonomy" id="1882682"/>
    <lineage>
        <taxon>Bacteria</taxon>
        <taxon>Pseudomonadati</taxon>
        <taxon>Pseudomonadota</taxon>
        <taxon>Alphaproteobacteria</taxon>
        <taxon>Hyphomicrobiales</taxon>
        <taxon>Methylobacteriaceae</taxon>
        <taxon>Microvirga</taxon>
    </lineage>
</organism>
<dbReference type="AlphaFoldDB" id="A0A1B2F021"/>
<gene>
    <name evidence="2" type="ORF">BB934_45850</name>
</gene>
<keyword evidence="2" id="KW-0614">Plasmid</keyword>
<sequence length="171" mass="19609">MTSRGIQLLTAAISLLALTTSAVPSVYPGHAECPWEKAQNKWPQFIAGAYGGGEPFFTIHFTRDVGDIWAGHCYFIMYRGNENWLAVGKVRPEPFTFKYFTFAYERRTLTVPLADTDKTKKEERHGGDPLKYKINVWRAIFTYNDAGEVYYDHDGERVGTMYCRIGTECWK</sequence>
<geneLocation type="plasmid" evidence="2">
    <name>unnamed5</name>
</geneLocation>
<evidence type="ECO:0000256" key="1">
    <source>
        <dbReference type="SAM" id="SignalP"/>
    </source>
</evidence>
<dbReference type="OrthoDB" id="8467650at2"/>
<dbReference type="KEGG" id="moc:BB934_45850"/>
<proteinExistence type="predicted"/>
<name>A0A1B2F021_9HYPH</name>
<dbReference type="EMBL" id="CP016621">
    <property type="protein sequence ID" value="ANY85544.1"/>
    <property type="molecule type" value="Genomic_DNA"/>
</dbReference>
<accession>A0A1B2F021</accession>
<evidence type="ECO:0000313" key="2">
    <source>
        <dbReference type="EMBL" id="ANY85544.1"/>
    </source>
</evidence>
<reference evidence="2" key="1">
    <citation type="submission" date="2016-07" db="EMBL/GenBank/DDBJ databases">
        <title>Microvirga ossetica sp. nov. a new species of rhizobia isolated from root nodules of the legume species Vicia alpestris Steven originated from North Ossetia region in the Caucasus.</title>
        <authorList>
            <person name="Safronova V.I."/>
            <person name="Kuznetsova I.G."/>
            <person name="Sazanova A.L."/>
            <person name="Belimov A."/>
            <person name="Andronov E."/>
            <person name="Osledkin Y.S."/>
            <person name="Onishchuk O.P."/>
            <person name="Kurchak O.N."/>
            <person name="Shaposhnikov A.I."/>
            <person name="Willems A."/>
            <person name="Tikhonovich I.A."/>
        </authorList>
    </citation>
    <scope>NUCLEOTIDE SEQUENCE [LARGE SCALE GENOMIC DNA]</scope>
    <source>
        <strain evidence="2">V5/3M</strain>
        <plasmid evidence="2">unnamed5</plasmid>
    </source>
</reference>
<protein>
    <submittedName>
        <fullName evidence="2">Uncharacterized protein</fullName>
    </submittedName>
</protein>
<feature type="signal peptide" evidence="1">
    <location>
        <begin position="1"/>
        <end position="22"/>
    </location>
</feature>